<feature type="domain" description="WYL" evidence="1">
    <location>
        <begin position="123"/>
        <end position="191"/>
    </location>
</feature>
<dbReference type="GeneID" id="85016938"/>
<keyword evidence="3" id="KW-0238">DNA-binding</keyword>
<sequence>MSLVNNFLRHRFLIERLRMAACSLGDFEDDLAHSGEYAEVKPFSKRTLQRDIKDIREIYHIDIQYNKSIKKYEIVEDNDLYAQNLFEAFDVFRALQNHGNLSKLIAFDHRYPKGTSHPAGTQHLSTLLQAIKQKKQLQLHYYKFWGSKEVQVRTIEPYLLKESQHRWYVLALDVDKKALRIFGLDRIMAIEDRGIKRMQRSPQGIERFFDDSFGVWVDNDRTKAEKVVLSFRRNEKDSFFIPNPAEYLRAMPLHRSQVFLKDTPEEIVLSLQIKITPDFVKEILSYGAHVKVVAPEHLAERVKSEIKNALQLYDN</sequence>
<dbReference type="PANTHER" id="PTHR34580">
    <property type="match status" value="1"/>
</dbReference>
<gene>
    <name evidence="3" type="ORF">SAMN05444420_103129</name>
</gene>
<dbReference type="EMBL" id="FNND01000003">
    <property type="protein sequence ID" value="SDW65678.1"/>
    <property type="molecule type" value="Genomic_DNA"/>
</dbReference>
<dbReference type="Pfam" id="PF13280">
    <property type="entry name" value="WYL"/>
    <property type="match status" value="1"/>
</dbReference>
<accession>A0A1H2VBF2</accession>
<dbReference type="InterPro" id="IPR026881">
    <property type="entry name" value="WYL_dom"/>
</dbReference>
<dbReference type="InterPro" id="IPR057727">
    <property type="entry name" value="WCX_dom"/>
</dbReference>
<comment type="caution">
    <text evidence="3">The sequence shown here is derived from an EMBL/GenBank/DDBJ whole genome shotgun (WGS) entry which is preliminary data.</text>
</comment>
<evidence type="ECO:0000313" key="4">
    <source>
        <dbReference type="Proteomes" id="UP000182771"/>
    </source>
</evidence>
<dbReference type="OrthoDB" id="43316at2"/>
<reference evidence="3 4" key="1">
    <citation type="submission" date="2016-10" db="EMBL/GenBank/DDBJ databases">
        <authorList>
            <person name="Varghese N."/>
            <person name="Submissions S."/>
        </authorList>
    </citation>
    <scope>NUCLEOTIDE SEQUENCE [LARGE SCALE GENOMIC DNA]</scope>
    <source>
        <strain evidence="3 4">DSM 11449</strain>
    </source>
</reference>
<organism evidence="3 4">
    <name type="scientific">Capnocytophaga granulosa</name>
    <dbReference type="NCBI Taxonomy" id="45242"/>
    <lineage>
        <taxon>Bacteria</taxon>
        <taxon>Pseudomonadati</taxon>
        <taxon>Bacteroidota</taxon>
        <taxon>Flavobacteriia</taxon>
        <taxon>Flavobacteriales</taxon>
        <taxon>Flavobacteriaceae</taxon>
        <taxon>Capnocytophaga</taxon>
    </lineage>
</organism>
<dbReference type="PANTHER" id="PTHR34580:SF9">
    <property type="entry name" value="SLL5097 PROTEIN"/>
    <property type="match status" value="1"/>
</dbReference>
<protein>
    <submittedName>
        <fullName evidence="3">Predicted DNA-binding transcriptional regulator YafY, contains an HTH and WYL domains</fullName>
    </submittedName>
</protein>
<evidence type="ECO:0000259" key="1">
    <source>
        <dbReference type="Pfam" id="PF13280"/>
    </source>
</evidence>
<dbReference type="InterPro" id="IPR051534">
    <property type="entry name" value="CBASS_pafABC_assoc_protein"/>
</dbReference>
<dbReference type="Proteomes" id="UP000182771">
    <property type="component" value="Unassembled WGS sequence"/>
</dbReference>
<keyword evidence="4" id="KW-1185">Reference proteome</keyword>
<proteinExistence type="predicted"/>
<dbReference type="Pfam" id="PF25583">
    <property type="entry name" value="WCX"/>
    <property type="match status" value="1"/>
</dbReference>
<evidence type="ECO:0000313" key="3">
    <source>
        <dbReference type="EMBL" id="SDW65678.1"/>
    </source>
</evidence>
<dbReference type="GO" id="GO:0003677">
    <property type="term" value="F:DNA binding"/>
    <property type="evidence" value="ECO:0007669"/>
    <property type="project" value="UniProtKB-KW"/>
</dbReference>
<name>A0A1H2VBF2_9FLAO</name>
<dbReference type="RefSeq" id="WP_016420484.1">
    <property type="nucleotide sequence ID" value="NZ_FNND01000003.1"/>
</dbReference>
<feature type="domain" description="WCX" evidence="2">
    <location>
        <begin position="244"/>
        <end position="310"/>
    </location>
</feature>
<dbReference type="PROSITE" id="PS52050">
    <property type="entry name" value="WYL"/>
    <property type="match status" value="1"/>
</dbReference>
<evidence type="ECO:0000259" key="2">
    <source>
        <dbReference type="Pfam" id="PF25583"/>
    </source>
</evidence>
<dbReference type="AlphaFoldDB" id="A0A1H2VBF2"/>